<feature type="coiled-coil region" evidence="1">
    <location>
        <begin position="42"/>
        <end position="116"/>
    </location>
</feature>
<organism evidence="3 4">
    <name type="scientific">Coilia grayii</name>
    <name type="common">Gray's grenadier anchovy</name>
    <dbReference type="NCBI Taxonomy" id="363190"/>
    <lineage>
        <taxon>Eukaryota</taxon>
        <taxon>Metazoa</taxon>
        <taxon>Chordata</taxon>
        <taxon>Craniata</taxon>
        <taxon>Vertebrata</taxon>
        <taxon>Euteleostomi</taxon>
        <taxon>Actinopterygii</taxon>
        <taxon>Neopterygii</taxon>
        <taxon>Teleostei</taxon>
        <taxon>Clupei</taxon>
        <taxon>Clupeiformes</taxon>
        <taxon>Clupeoidei</taxon>
        <taxon>Engraulidae</taxon>
        <taxon>Coilinae</taxon>
        <taxon>Coilia</taxon>
    </lineage>
</organism>
<evidence type="ECO:0000313" key="4">
    <source>
        <dbReference type="Proteomes" id="UP001591681"/>
    </source>
</evidence>
<keyword evidence="1" id="KW-0175">Coiled coil</keyword>
<evidence type="ECO:0000313" key="3">
    <source>
        <dbReference type="EMBL" id="KAL2093653.1"/>
    </source>
</evidence>
<keyword evidence="4" id="KW-1185">Reference proteome</keyword>
<feature type="compositionally biased region" description="Basic and acidic residues" evidence="2">
    <location>
        <begin position="292"/>
        <end position="307"/>
    </location>
</feature>
<accession>A0ABD1K3E0</accession>
<dbReference type="AlphaFoldDB" id="A0ABD1K3E0"/>
<evidence type="ECO:0000256" key="1">
    <source>
        <dbReference type="SAM" id="Coils"/>
    </source>
</evidence>
<dbReference type="Proteomes" id="UP001591681">
    <property type="component" value="Unassembled WGS sequence"/>
</dbReference>
<comment type="caution">
    <text evidence="3">The sequence shown here is derived from an EMBL/GenBank/DDBJ whole genome shotgun (WGS) entry which is preliminary data.</text>
</comment>
<dbReference type="EMBL" id="JBHFQA010000009">
    <property type="protein sequence ID" value="KAL2093653.1"/>
    <property type="molecule type" value="Genomic_DNA"/>
</dbReference>
<evidence type="ECO:0008006" key="5">
    <source>
        <dbReference type="Google" id="ProtNLM"/>
    </source>
</evidence>
<evidence type="ECO:0000256" key="2">
    <source>
        <dbReference type="SAM" id="MobiDB-lite"/>
    </source>
</evidence>
<sequence>MNRLDEDVRATLSKTVLDKLQVVFGDMAEEEKAKQQVMRVTLEKMMEDIKDLEASKEIEKEDWERERENLVESADAARHAEWIKRRDDVSRMQFRLNMAMEEREKQREKCLAVEREHKHILARLEVTAEETTMAEESEQAAKDVATWERLSRERENGTLSMALAAAAAKQKLLTELKANAQKLMGAQNMAIEQANSSEENILDNWRKLQDSKLCPNDYLQLEMEGILLEKQTLLDKIAMKFGKKRECLLADLARKQEQMMAAELKKRRKLEEKMRKKLEKLEKAELKQQEAKKLAKKAAEDAAENKQPRFCFW</sequence>
<feature type="region of interest" description="Disordered" evidence="2">
    <location>
        <begin position="292"/>
        <end position="313"/>
    </location>
</feature>
<name>A0ABD1K3E0_9TELE</name>
<gene>
    <name evidence="3" type="ORF">ACEWY4_010965</name>
</gene>
<protein>
    <recommendedName>
        <fullName evidence="5">Trichohyalin-plectin-homology domain-containing protein</fullName>
    </recommendedName>
</protein>
<proteinExistence type="predicted"/>
<reference evidence="3 4" key="1">
    <citation type="submission" date="2024-09" db="EMBL/GenBank/DDBJ databases">
        <title>A chromosome-level genome assembly of Gray's grenadier anchovy, Coilia grayii.</title>
        <authorList>
            <person name="Fu Z."/>
        </authorList>
    </citation>
    <scope>NUCLEOTIDE SEQUENCE [LARGE SCALE GENOMIC DNA]</scope>
    <source>
        <strain evidence="3">G4</strain>
        <tissue evidence="3">Muscle</tissue>
    </source>
</reference>